<feature type="binding site" evidence="11">
    <location>
        <position position="51"/>
    </location>
    <ligand>
        <name>Zn(2+)</name>
        <dbReference type="ChEBI" id="CHEBI:29105"/>
    </ligand>
</feature>
<comment type="subcellular location">
    <subcellularLocation>
        <location evidence="1">Nucleus</location>
    </subcellularLocation>
</comment>
<reference evidence="15 16" key="1">
    <citation type="submission" date="2023-11" db="EMBL/GenBank/DDBJ databases">
        <authorList>
            <person name="Hedman E."/>
            <person name="Englund M."/>
            <person name="Stromberg M."/>
            <person name="Nyberg Akerstrom W."/>
            <person name="Nylinder S."/>
            <person name="Jareborg N."/>
            <person name="Kallberg Y."/>
            <person name="Kronander E."/>
        </authorList>
    </citation>
    <scope>NUCLEOTIDE SEQUENCE [LARGE SCALE GENOMIC DNA]</scope>
</reference>
<name>A0AAV1LAC7_9NEOP</name>
<feature type="compositionally biased region" description="Polar residues" evidence="12">
    <location>
        <begin position="151"/>
        <end position="160"/>
    </location>
</feature>
<dbReference type="AlphaFoldDB" id="A0AAV1LAC7"/>
<accession>A0AAV1LAC7</accession>
<dbReference type="PROSITE" id="PS00028">
    <property type="entry name" value="ZINC_FINGER_C2H2_1"/>
    <property type="match status" value="7"/>
</dbReference>
<feature type="region of interest" description="Disordered" evidence="12">
    <location>
        <begin position="579"/>
        <end position="654"/>
    </location>
</feature>
<sequence length="668" mass="78562">MSDLKICRICLRTGAKVYKYDRFQLKYYYEEVMALKVNDSDGLPHYFCYECSIMLHKFHKFKEKCYRGHKALKELLWTGPITYESVYKIDRESKHLQSELAIMTVTNRTKTYTTKDNKNNQEDIKKISENICEQESDESCNNHDNTEDDSVNNQPNSPTTVFINNKKECIELQSEMMKERKKGRNGDELRQKKKTFDANKWEVFTLTEEEALKEFRLKAEDQKYLTASYKCRDCFKGFSKEDMLKRHILLGHSEDLGDFECRFCRMRFKLRCHLHRHMERHYTKYKCLRCDLVCSLRYSAILHDDYHSGIAKTCMHCGEQFRHSSTYYTHLRTHRSDFVCTLCGVSFVSESGLRQHKRVKHVTHEIESPDDYEDVNTYCERCNIRFETRKAYEEHLFHSAMHSDGAGEESEDQTSTPKKVLGKKMQAKITKNLRRRKSDEEPLKLGTKRRRKIRREYCKPTTCYQCGKRFETQKACMKHHRTEHPRTSFFPPAQRHICEICGASLAPGSVLTHQNMHTRTTIHACETCGKQFYSSISLKRHLVTHTGEKRFACPLCDKRFTQSNSMKLHYRTFHLKQPYPKRNRTKKKAETQDIVDIEETTEESDNSLPEPDLDNAQSSEQSESRPDIPSHQTPEIPLATENANGLQAIQPIQDRPITEENVHYLTLA</sequence>
<evidence type="ECO:0000256" key="7">
    <source>
        <dbReference type="ARBA" id="ARBA00023125"/>
    </source>
</evidence>
<dbReference type="SMART" id="SM00868">
    <property type="entry name" value="zf-AD"/>
    <property type="match status" value="1"/>
</dbReference>
<feature type="domain" description="C2H2-type" evidence="13">
    <location>
        <begin position="259"/>
        <end position="286"/>
    </location>
</feature>
<evidence type="ECO:0000259" key="13">
    <source>
        <dbReference type="PROSITE" id="PS50157"/>
    </source>
</evidence>
<feature type="domain" description="C2H2-type" evidence="13">
    <location>
        <begin position="461"/>
        <end position="484"/>
    </location>
</feature>
<evidence type="ECO:0000256" key="9">
    <source>
        <dbReference type="ARBA" id="ARBA00023242"/>
    </source>
</evidence>
<evidence type="ECO:0000313" key="15">
    <source>
        <dbReference type="EMBL" id="CAK1591304.1"/>
    </source>
</evidence>
<dbReference type="SMART" id="SM00355">
    <property type="entry name" value="ZnF_C2H2"/>
    <property type="match status" value="10"/>
</dbReference>
<keyword evidence="2 11" id="KW-0479">Metal-binding</keyword>
<evidence type="ECO:0000256" key="12">
    <source>
        <dbReference type="SAM" id="MobiDB-lite"/>
    </source>
</evidence>
<dbReference type="InterPro" id="IPR012934">
    <property type="entry name" value="Znf_AD"/>
</dbReference>
<feature type="region of interest" description="Disordered" evidence="12">
    <location>
        <begin position="136"/>
        <end position="160"/>
    </location>
</feature>
<dbReference type="Gene3D" id="3.40.1800.20">
    <property type="match status" value="1"/>
</dbReference>
<evidence type="ECO:0000256" key="8">
    <source>
        <dbReference type="ARBA" id="ARBA00023163"/>
    </source>
</evidence>
<dbReference type="Gene3D" id="3.30.160.60">
    <property type="entry name" value="Classic Zinc Finger"/>
    <property type="match status" value="4"/>
</dbReference>
<keyword evidence="3" id="KW-0677">Repeat</keyword>
<keyword evidence="4 10" id="KW-0863">Zinc-finger</keyword>
<dbReference type="GO" id="GO:0008270">
    <property type="term" value="F:zinc ion binding"/>
    <property type="evidence" value="ECO:0007669"/>
    <property type="project" value="UniProtKB-UniRule"/>
</dbReference>
<keyword evidence="16" id="KW-1185">Reference proteome</keyword>
<dbReference type="PANTHER" id="PTHR24384:SF189">
    <property type="entry name" value="C2H2-TYPE DOMAIN-CONTAINING PROTEIN-RELATED"/>
    <property type="match status" value="1"/>
</dbReference>
<evidence type="ECO:0000259" key="14">
    <source>
        <dbReference type="PROSITE" id="PS51915"/>
    </source>
</evidence>
<feature type="binding site" evidence="11">
    <location>
        <position position="10"/>
    </location>
    <ligand>
        <name>Zn(2+)</name>
        <dbReference type="ChEBI" id="CHEBI:29105"/>
    </ligand>
</feature>
<keyword evidence="8" id="KW-0804">Transcription</keyword>
<feature type="domain" description="C2H2-type" evidence="13">
    <location>
        <begin position="523"/>
        <end position="550"/>
    </location>
</feature>
<feature type="binding site" evidence="11">
    <location>
        <position position="48"/>
    </location>
    <ligand>
        <name>Zn(2+)</name>
        <dbReference type="ChEBI" id="CHEBI:29105"/>
    </ligand>
</feature>
<evidence type="ECO:0000256" key="10">
    <source>
        <dbReference type="PROSITE-ProRule" id="PRU00042"/>
    </source>
</evidence>
<evidence type="ECO:0000256" key="4">
    <source>
        <dbReference type="ARBA" id="ARBA00022771"/>
    </source>
</evidence>
<feature type="domain" description="ZAD" evidence="14">
    <location>
        <begin position="5"/>
        <end position="75"/>
    </location>
</feature>
<dbReference type="GO" id="GO:0005634">
    <property type="term" value="C:nucleus"/>
    <property type="evidence" value="ECO:0007669"/>
    <property type="project" value="UniProtKB-SubCell"/>
</dbReference>
<keyword evidence="6" id="KW-0805">Transcription regulation</keyword>
<dbReference type="EMBL" id="CAVLGL010000086">
    <property type="protein sequence ID" value="CAK1591304.1"/>
    <property type="molecule type" value="Genomic_DNA"/>
</dbReference>
<comment type="caution">
    <text evidence="15">The sequence shown here is derived from an EMBL/GenBank/DDBJ whole genome shotgun (WGS) entry which is preliminary data.</text>
</comment>
<feature type="domain" description="C2H2-type" evidence="13">
    <location>
        <begin position="551"/>
        <end position="579"/>
    </location>
</feature>
<dbReference type="Pfam" id="PF12874">
    <property type="entry name" value="zf-met"/>
    <property type="match status" value="1"/>
</dbReference>
<evidence type="ECO:0000256" key="5">
    <source>
        <dbReference type="ARBA" id="ARBA00022833"/>
    </source>
</evidence>
<dbReference type="SUPFAM" id="SSF57716">
    <property type="entry name" value="Glucocorticoid receptor-like (DNA-binding domain)"/>
    <property type="match status" value="1"/>
</dbReference>
<keyword evidence="7" id="KW-0238">DNA-binding</keyword>
<proteinExistence type="predicted"/>
<feature type="compositionally biased region" description="Acidic residues" evidence="12">
    <location>
        <begin position="593"/>
        <end position="605"/>
    </location>
</feature>
<dbReference type="Pfam" id="PF00096">
    <property type="entry name" value="zf-C2H2"/>
    <property type="match status" value="4"/>
</dbReference>
<dbReference type="GO" id="GO:0000978">
    <property type="term" value="F:RNA polymerase II cis-regulatory region sequence-specific DNA binding"/>
    <property type="evidence" value="ECO:0007669"/>
    <property type="project" value="TreeGrafter"/>
</dbReference>
<evidence type="ECO:0000256" key="3">
    <source>
        <dbReference type="ARBA" id="ARBA00022737"/>
    </source>
</evidence>
<evidence type="ECO:0000256" key="6">
    <source>
        <dbReference type="ARBA" id="ARBA00023015"/>
    </source>
</evidence>
<feature type="domain" description="C2H2-type" evidence="13">
    <location>
        <begin position="312"/>
        <end position="339"/>
    </location>
</feature>
<feature type="domain" description="C2H2-type" evidence="13">
    <location>
        <begin position="338"/>
        <end position="369"/>
    </location>
</feature>
<dbReference type="GO" id="GO:0000981">
    <property type="term" value="F:DNA-binding transcription factor activity, RNA polymerase II-specific"/>
    <property type="evidence" value="ECO:0007669"/>
    <property type="project" value="TreeGrafter"/>
</dbReference>
<dbReference type="InterPro" id="IPR036236">
    <property type="entry name" value="Znf_C2H2_sf"/>
</dbReference>
<dbReference type="PANTHER" id="PTHR24384">
    <property type="entry name" value="FINGER PUTATIVE TRANSCRIPTION FACTOR FAMILY-RELATED"/>
    <property type="match status" value="1"/>
</dbReference>
<organism evidence="15 16">
    <name type="scientific">Parnassius mnemosyne</name>
    <name type="common">clouded apollo</name>
    <dbReference type="NCBI Taxonomy" id="213953"/>
    <lineage>
        <taxon>Eukaryota</taxon>
        <taxon>Metazoa</taxon>
        <taxon>Ecdysozoa</taxon>
        <taxon>Arthropoda</taxon>
        <taxon>Hexapoda</taxon>
        <taxon>Insecta</taxon>
        <taxon>Pterygota</taxon>
        <taxon>Neoptera</taxon>
        <taxon>Endopterygota</taxon>
        <taxon>Lepidoptera</taxon>
        <taxon>Glossata</taxon>
        <taxon>Ditrysia</taxon>
        <taxon>Papilionoidea</taxon>
        <taxon>Papilionidae</taxon>
        <taxon>Parnassiinae</taxon>
        <taxon>Parnassini</taxon>
        <taxon>Parnassius</taxon>
        <taxon>Driopa</taxon>
    </lineage>
</organism>
<feature type="region of interest" description="Disordered" evidence="12">
    <location>
        <begin position="402"/>
        <end position="425"/>
    </location>
</feature>
<keyword evidence="9" id="KW-0539">Nucleus</keyword>
<dbReference type="PROSITE" id="PS51915">
    <property type="entry name" value="ZAD"/>
    <property type="match status" value="1"/>
</dbReference>
<dbReference type="FunFam" id="3.30.160.60:FF:000100">
    <property type="entry name" value="Zinc finger 45-like"/>
    <property type="match status" value="1"/>
</dbReference>
<evidence type="ECO:0000256" key="2">
    <source>
        <dbReference type="ARBA" id="ARBA00022723"/>
    </source>
</evidence>
<gene>
    <name evidence="15" type="ORF">PARMNEM_LOCUS11563</name>
</gene>
<evidence type="ECO:0000313" key="16">
    <source>
        <dbReference type="Proteomes" id="UP001314205"/>
    </source>
</evidence>
<dbReference type="PROSITE" id="PS50157">
    <property type="entry name" value="ZINC_FINGER_C2H2_2"/>
    <property type="match status" value="7"/>
</dbReference>
<dbReference type="Proteomes" id="UP001314205">
    <property type="component" value="Unassembled WGS sequence"/>
</dbReference>
<dbReference type="InterPro" id="IPR013087">
    <property type="entry name" value="Znf_C2H2_type"/>
</dbReference>
<protein>
    <submittedName>
        <fullName evidence="15">Uncharacterized protein</fullName>
    </submittedName>
</protein>
<feature type="domain" description="C2H2-type" evidence="13">
    <location>
        <begin position="229"/>
        <end position="257"/>
    </location>
</feature>
<dbReference type="SUPFAM" id="SSF57667">
    <property type="entry name" value="beta-beta-alpha zinc fingers"/>
    <property type="match status" value="3"/>
</dbReference>
<dbReference type="Pfam" id="PF07776">
    <property type="entry name" value="zf-AD"/>
    <property type="match status" value="1"/>
</dbReference>
<feature type="binding site" evidence="11">
    <location>
        <position position="7"/>
    </location>
    <ligand>
        <name>Zn(2+)</name>
        <dbReference type="ChEBI" id="CHEBI:29105"/>
    </ligand>
</feature>
<keyword evidence="5 11" id="KW-0862">Zinc</keyword>
<evidence type="ECO:0000256" key="1">
    <source>
        <dbReference type="ARBA" id="ARBA00004123"/>
    </source>
</evidence>
<dbReference type="InterPro" id="IPR050752">
    <property type="entry name" value="C2H2-ZF_domain"/>
</dbReference>
<evidence type="ECO:0000256" key="11">
    <source>
        <dbReference type="PROSITE-ProRule" id="PRU01263"/>
    </source>
</evidence>